<dbReference type="RefSeq" id="WP_093024322.1">
    <property type="nucleotide sequence ID" value="NZ_FPBK01000003.1"/>
</dbReference>
<evidence type="ECO:0000256" key="1">
    <source>
        <dbReference type="ARBA" id="ARBA00023125"/>
    </source>
</evidence>
<dbReference type="GO" id="GO:0043565">
    <property type="term" value="F:sequence-specific DNA binding"/>
    <property type="evidence" value="ECO:0007669"/>
    <property type="project" value="InterPro"/>
</dbReference>
<dbReference type="OrthoDB" id="636258at2"/>
<dbReference type="Gene3D" id="1.10.10.60">
    <property type="entry name" value="Homeodomain-like"/>
    <property type="match status" value="2"/>
</dbReference>
<dbReference type="Gene3D" id="2.60.120.10">
    <property type="entry name" value="Jelly Rolls"/>
    <property type="match status" value="1"/>
</dbReference>
<dbReference type="STRING" id="1224947.SAMN05216480_103135"/>
<name>A0A1I7G483_9FLAO</name>
<organism evidence="3 4">
    <name type="scientific">Pustulibacterium marinum</name>
    <dbReference type="NCBI Taxonomy" id="1224947"/>
    <lineage>
        <taxon>Bacteria</taxon>
        <taxon>Pseudomonadati</taxon>
        <taxon>Bacteroidota</taxon>
        <taxon>Flavobacteriia</taxon>
        <taxon>Flavobacteriales</taxon>
        <taxon>Flavobacteriaceae</taxon>
        <taxon>Pustulibacterium</taxon>
    </lineage>
</organism>
<dbReference type="AlphaFoldDB" id="A0A1I7G483"/>
<evidence type="ECO:0000259" key="2">
    <source>
        <dbReference type="PROSITE" id="PS01124"/>
    </source>
</evidence>
<dbReference type="SUPFAM" id="SSF51215">
    <property type="entry name" value="Regulatory protein AraC"/>
    <property type="match status" value="1"/>
</dbReference>
<keyword evidence="4" id="KW-1185">Reference proteome</keyword>
<dbReference type="PROSITE" id="PS01124">
    <property type="entry name" value="HTH_ARAC_FAMILY_2"/>
    <property type="match status" value="1"/>
</dbReference>
<dbReference type="GO" id="GO:0003700">
    <property type="term" value="F:DNA-binding transcription factor activity"/>
    <property type="evidence" value="ECO:0007669"/>
    <property type="project" value="InterPro"/>
</dbReference>
<reference evidence="3 4" key="1">
    <citation type="submission" date="2016-10" db="EMBL/GenBank/DDBJ databases">
        <authorList>
            <person name="de Groot N.N."/>
        </authorList>
    </citation>
    <scope>NUCLEOTIDE SEQUENCE [LARGE SCALE GENOMIC DNA]</scope>
    <source>
        <strain evidence="3 4">CGMCC 1.12333</strain>
    </source>
</reference>
<sequence length="280" mass="33240">MERYKQFDRLVINDFVAEVWQHPLHNHNHYEFIFIVEGKGMHHINKRLLPYRKGSMYLLGPEDEHEFMIDEKTRFVYFKFTKLYLDTFKNEDASEWNQDIDSIISLKASKTGDLLKSDDDIEMITLLLNMIVKEHQKNEVLSKKIVFQLFKSIMLVIKRNKHSCGTKMITSENAETTEDLLEYIELNIYNPKMLTQKQIAAHFHYSPNYIGTFFKEKVGTSLKNYIQQYRYNLLEQRLKHGYNSTKQLALEFGFTDESHLHKFVKGFTGKTFTELKQLTA</sequence>
<dbReference type="EMBL" id="FPBK01000003">
    <property type="protein sequence ID" value="SFU43046.1"/>
    <property type="molecule type" value="Genomic_DNA"/>
</dbReference>
<protein>
    <submittedName>
        <fullName evidence="3">AraC-type DNA-binding protein</fullName>
    </submittedName>
</protein>
<dbReference type="PANTHER" id="PTHR43280">
    <property type="entry name" value="ARAC-FAMILY TRANSCRIPTIONAL REGULATOR"/>
    <property type="match status" value="1"/>
</dbReference>
<feature type="domain" description="HTH araC/xylS-type" evidence="2">
    <location>
        <begin position="178"/>
        <end position="278"/>
    </location>
</feature>
<dbReference type="InterPro" id="IPR014710">
    <property type="entry name" value="RmlC-like_jellyroll"/>
</dbReference>
<dbReference type="InterPro" id="IPR037923">
    <property type="entry name" value="HTH-like"/>
</dbReference>
<dbReference type="InterPro" id="IPR018060">
    <property type="entry name" value="HTH_AraC"/>
</dbReference>
<evidence type="ECO:0000313" key="4">
    <source>
        <dbReference type="Proteomes" id="UP000199138"/>
    </source>
</evidence>
<dbReference type="Pfam" id="PF02311">
    <property type="entry name" value="AraC_binding"/>
    <property type="match status" value="1"/>
</dbReference>
<dbReference type="Proteomes" id="UP000199138">
    <property type="component" value="Unassembled WGS sequence"/>
</dbReference>
<evidence type="ECO:0000313" key="3">
    <source>
        <dbReference type="EMBL" id="SFU43046.1"/>
    </source>
</evidence>
<gene>
    <name evidence="3" type="ORF">SAMN05216480_103135</name>
</gene>
<dbReference type="InterPro" id="IPR003313">
    <property type="entry name" value="AraC-bd"/>
</dbReference>
<accession>A0A1I7G483</accession>
<dbReference type="Pfam" id="PF12833">
    <property type="entry name" value="HTH_18"/>
    <property type="match status" value="1"/>
</dbReference>
<dbReference type="SMART" id="SM00342">
    <property type="entry name" value="HTH_ARAC"/>
    <property type="match status" value="1"/>
</dbReference>
<keyword evidence="1 3" id="KW-0238">DNA-binding</keyword>
<proteinExistence type="predicted"/>
<dbReference type="PANTHER" id="PTHR43280:SF2">
    <property type="entry name" value="HTH-TYPE TRANSCRIPTIONAL REGULATOR EXSA"/>
    <property type="match status" value="1"/>
</dbReference>